<dbReference type="InterPro" id="IPR003594">
    <property type="entry name" value="HATPase_dom"/>
</dbReference>
<dbReference type="PROSITE" id="PS50110">
    <property type="entry name" value="RESPONSE_REGULATORY"/>
    <property type="match status" value="1"/>
</dbReference>
<evidence type="ECO:0000259" key="7">
    <source>
        <dbReference type="PROSITE" id="PS50109"/>
    </source>
</evidence>
<sequence length="578" mass="60638">MRIEDITGRWRGFPIAVTGALVALLLLAGILIVAQGESSYLAQEQRETHAQADILAASVAAALDFGDAAAARESVETLRVNPQIRMAAIYDRAGALVAGYAPEGTTPPGRIETTASSGADAIVSKAPVTRAGKQLGTALVAVDPQPFSTRLRRYLIVGLLVAMAALVAVILGLAQVTLGRANHELESRAAALTAANAELTHQINERAKAEEQLRQAQKMQALGQLTGGIAHDFNNLLTVIQGSADMLQRPGLAEDRRKRFADAIVEAASRAAALTSQLLAFARRQPLKPEVIDVNQMIAGMTELLDRALGERVIVETALVAEACTVEADRAQLVSAVLNIAVNARDAMPEGGTLRIATERREGEHSPMIALSVSDTGSGMDAATIERAMEPFFTTKAAGKGTGLGLSQVYGFASQSGGDLRIESTPGHGTRVTILLPGSDRASAAEQERRTVTGGDRTGSVLLVEDNEEVGEFAEALLRELGHSVVRARSGNEALEVARAARFDVVLSDVVMPGMSGLELAETLATACPALPVILTTGYSDEIARSGTGGRPVLLKPYRLDALASVIDDALRDGATAS</sequence>
<feature type="modified residue" description="4-aspartylphosphate" evidence="4">
    <location>
        <position position="509"/>
    </location>
</feature>
<dbReference type="PRINTS" id="PR00344">
    <property type="entry name" value="BCTRLSENSOR"/>
</dbReference>
<dbReference type="InterPro" id="IPR036097">
    <property type="entry name" value="HisK_dim/P_sf"/>
</dbReference>
<dbReference type="Pfam" id="PF00072">
    <property type="entry name" value="Response_reg"/>
    <property type="match status" value="1"/>
</dbReference>
<keyword evidence="3 4" id="KW-0597">Phosphoprotein</keyword>
<dbReference type="InterPro" id="IPR004358">
    <property type="entry name" value="Sig_transdc_His_kin-like_C"/>
</dbReference>
<organism evidence="9 10">
    <name type="scientific">Sphingomonas naasensis</name>
    <dbReference type="NCBI Taxonomy" id="1344951"/>
    <lineage>
        <taxon>Bacteria</taxon>
        <taxon>Pseudomonadati</taxon>
        <taxon>Pseudomonadota</taxon>
        <taxon>Alphaproteobacteria</taxon>
        <taxon>Sphingomonadales</taxon>
        <taxon>Sphingomonadaceae</taxon>
        <taxon>Sphingomonas</taxon>
    </lineage>
</organism>
<dbReference type="SMART" id="SM00388">
    <property type="entry name" value="HisKA"/>
    <property type="match status" value="1"/>
</dbReference>
<dbReference type="InterPro" id="IPR033417">
    <property type="entry name" value="CHASE8"/>
</dbReference>
<feature type="domain" description="Histidine kinase" evidence="7">
    <location>
        <begin position="228"/>
        <end position="440"/>
    </location>
</feature>
<dbReference type="CDD" id="cd00082">
    <property type="entry name" value="HisKA"/>
    <property type="match status" value="1"/>
</dbReference>
<evidence type="ECO:0000256" key="5">
    <source>
        <dbReference type="SAM" id="Coils"/>
    </source>
</evidence>
<dbReference type="Gene3D" id="3.30.565.10">
    <property type="entry name" value="Histidine kinase-like ATPase, C-terminal domain"/>
    <property type="match status" value="1"/>
</dbReference>
<dbReference type="Proteomes" id="UP000309848">
    <property type="component" value="Unassembled WGS sequence"/>
</dbReference>
<dbReference type="SMART" id="SM00387">
    <property type="entry name" value="HATPase_c"/>
    <property type="match status" value="1"/>
</dbReference>
<dbReference type="InterPro" id="IPR005467">
    <property type="entry name" value="His_kinase_dom"/>
</dbReference>
<evidence type="ECO:0000313" key="10">
    <source>
        <dbReference type="Proteomes" id="UP000309848"/>
    </source>
</evidence>
<evidence type="ECO:0000259" key="8">
    <source>
        <dbReference type="PROSITE" id="PS50110"/>
    </source>
</evidence>
<dbReference type="CDD" id="cd00156">
    <property type="entry name" value="REC"/>
    <property type="match status" value="1"/>
</dbReference>
<evidence type="ECO:0000256" key="3">
    <source>
        <dbReference type="ARBA" id="ARBA00022553"/>
    </source>
</evidence>
<feature type="domain" description="Response regulatory" evidence="8">
    <location>
        <begin position="460"/>
        <end position="571"/>
    </location>
</feature>
<dbReference type="Pfam" id="PF00512">
    <property type="entry name" value="HisKA"/>
    <property type="match status" value="1"/>
</dbReference>
<dbReference type="EMBL" id="SRXU01000014">
    <property type="protein sequence ID" value="TGX37103.1"/>
    <property type="molecule type" value="Genomic_DNA"/>
</dbReference>
<dbReference type="Gene3D" id="1.10.287.130">
    <property type="match status" value="1"/>
</dbReference>
<dbReference type="InterPro" id="IPR001789">
    <property type="entry name" value="Sig_transdc_resp-reg_receiver"/>
</dbReference>
<dbReference type="AlphaFoldDB" id="A0A4S1W4C7"/>
<dbReference type="InterPro" id="IPR011006">
    <property type="entry name" value="CheY-like_superfamily"/>
</dbReference>
<evidence type="ECO:0000256" key="6">
    <source>
        <dbReference type="SAM" id="Phobius"/>
    </source>
</evidence>
<evidence type="ECO:0000313" key="9">
    <source>
        <dbReference type="EMBL" id="TGX37103.1"/>
    </source>
</evidence>
<dbReference type="SUPFAM" id="SSF47384">
    <property type="entry name" value="Homodimeric domain of signal transducing histidine kinase"/>
    <property type="match status" value="1"/>
</dbReference>
<dbReference type="PANTHER" id="PTHR43065:SF49">
    <property type="entry name" value="HISTIDINE KINASE"/>
    <property type="match status" value="1"/>
</dbReference>
<keyword evidence="5" id="KW-0175">Coiled coil</keyword>
<dbReference type="RefSeq" id="WP_135987511.1">
    <property type="nucleotide sequence ID" value="NZ_JAASQM010000001.1"/>
</dbReference>
<proteinExistence type="predicted"/>
<keyword evidence="6" id="KW-0812">Transmembrane</keyword>
<feature type="transmembrane region" description="Helical" evidence="6">
    <location>
        <begin position="154"/>
        <end position="174"/>
    </location>
</feature>
<dbReference type="Pfam" id="PF17152">
    <property type="entry name" value="CHASE8"/>
    <property type="match status" value="1"/>
</dbReference>
<dbReference type="Pfam" id="PF02518">
    <property type="entry name" value="HATPase_c"/>
    <property type="match status" value="1"/>
</dbReference>
<keyword evidence="6" id="KW-1133">Transmembrane helix</keyword>
<name>A0A4S1W4C7_9SPHN</name>
<feature type="transmembrane region" description="Helical" evidence="6">
    <location>
        <begin position="12"/>
        <end position="34"/>
    </location>
</feature>
<evidence type="ECO:0000256" key="2">
    <source>
        <dbReference type="ARBA" id="ARBA00012438"/>
    </source>
</evidence>
<gene>
    <name evidence="9" type="ORF">E5A74_20580</name>
</gene>
<keyword evidence="10" id="KW-1185">Reference proteome</keyword>
<protein>
    <recommendedName>
        <fullName evidence="2">histidine kinase</fullName>
        <ecNumber evidence="2">2.7.13.3</ecNumber>
    </recommendedName>
</protein>
<dbReference type="GO" id="GO:0000155">
    <property type="term" value="F:phosphorelay sensor kinase activity"/>
    <property type="evidence" value="ECO:0007669"/>
    <property type="project" value="InterPro"/>
</dbReference>
<reference evidence="9 10" key="1">
    <citation type="submission" date="2019-04" db="EMBL/GenBank/DDBJ databases">
        <title>Sphingomonas psychrotolerans sp. nov., isolated from soil in the Tianshan Mountains, Xinjiang, China.</title>
        <authorList>
            <person name="Luo Y."/>
            <person name="Sheng H."/>
        </authorList>
    </citation>
    <scope>NUCLEOTIDE SEQUENCE [LARGE SCALE GENOMIC DNA]</scope>
    <source>
        <strain evidence="9 10">KIS18-15</strain>
    </source>
</reference>
<dbReference type="SUPFAM" id="SSF52172">
    <property type="entry name" value="CheY-like"/>
    <property type="match status" value="1"/>
</dbReference>
<dbReference type="InterPro" id="IPR003661">
    <property type="entry name" value="HisK_dim/P_dom"/>
</dbReference>
<comment type="catalytic activity">
    <reaction evidence="1">
        <text>ATP + protein L-histidine = ADP + protein N-phospho-L-histidine.</text>
        <dbReference type="EC" id="2.7.13.3"/>
    </reaction>
</comment>
<evidence type="ECO:0000256" key="1">
    <source>
        <dbReference type="ARBA" id="ARBA00000085"/>
    </source>
</evidence>
<dbReference type="SMART" id="SM00448">
    <property type="entry name" value="REC"/>
    <property type="match status" value="1"/>
</dbReference>
<dbReference type="SUPFAM" id="SSF55874">
    <property type="entry name" value="ATPase domain of HSP90 chaperone/DNA topoisomerase II/histidine kinase"/>
    <property type="match status" value="1"/>
</dbReference>
<dbReference type="OrthoDB" id="9796100at2"/>
<evidence type="ECO:0000256" key="4">
    <source>
        <dbReference type="PROSITE-ProRule" id="PRU00169"/>
    </source>
</evidence>
<dbReference type="PROSITE" id="PS50109">
    <property type="entry name" value="HIS_KIN"/>
    <property type="match status" value="1"/>
</dbReference>
<comment type="caution">
    <text evidence="9">The sequence shown here is derived from an EMBL/GenBank/DDBJ whole genome shotgun (WGS) entry which is preliminary data.</text>
</comment>
<dbReference type="InterPro" id="IPR036890">
    <property type="entry name" value="HATPase_C_sf"/>
</dbReference>
<dbReference type="EC" id="2.7.13.3" evidence="2"/>
<keyword evidence="6" id="KW-0472">Membrane</keyword>
<accession>A0A4S1W4C7</accession>
<dbReference type="PANTHER" id="PTHR43065">
    <property type="entry name" value="SENSOR HISTIDINE KINASE"/>
    <property type="match status" value="1"/>
</dbReference>
<feature type="coiled-coil region" evidence="5">
    <location>
        <begin position="182"/>
        <end position="219"/>
    </location>
</feature>
<dbReference type="Gene3D" id="3.40.50.2300">
    <property type="match status" value="1"/>
</dbReference>